<sequence>MPISSQEFRAALGRFASGVTIITALQDGEKRGMTASAFVSVSMNPPLILISVDKRAMMHAVLEQGGAFAVNILSQSQQLLSNHFAGRPDAGLNIAWSELGGLPVLSGAAAQLACSKYQTYEGGDHTLFVGEVQATCISDKVPLAYFGGTYRGLTAVLPPEVEKMGVML</sequence>
<keyword evidence="1" id="KW-0560">Oxidoreductase</keyword>
<dbReference type="SUPFAM" id="SSF50475">
    <property type="entry name" value="FMN-binding split barrel"/>
    <property type="match status" value="1"/>
</dbReference>
<feature type="domain" description="Flavin reductase like" evidence="2">
    <location>
        <begin position="12"/>
        <end position="152"/>
    </location>
</feature>
<name>A0A553V5C0_9DEIO</name>
<dbReference type="GO" id="GO:0006208">
    <property type="term" value="P:pyrimidine nucleobase catabolic process"/>
    <property type="evidence" value="ECO:0007669"/>
    <property type="project" value="TreeGrafter"/>
</dbReference>
<reference evidence="3 4" key="1">
    <citation type="submission" date="2019-07" db="EMBL/GenBank/DDBJ databases">
        <title>Deinococcus detaillus sp. nov., isolated from humus soil in Antarctica.</title>
        <authorList>
            <person name="Zhang K."/>
        </authorList>
    </citation>
    <scope>NUCLEOTIDE SEQUENCE [LARGE SCALE GENOMIC DNA]</scope>
    <source>
        <strain evidence="3 4">H1</strain>
    </source>
</reference>
<protein>
    <submittedName>
        <fullName evidence="3">Flavin reductase family protein</fullName>
    </submittedName>
</protein>
<dbReference type="InterPro" id="IPR050268">
    <property type="entry name" value="NADH-dep_flavin_reductase"/>
</dbReference>
<dbReference type="GO" id="GO:0010181">
    <property type="term" value="F:FMN binding"/>
    <property type="evidence" value="ECO:0007669"/>
    <property type="project" value="InterPro"/>
</dbReference>
<dbReference type="Pfam" id="PF01613">
    <property type="entry name" value="Flavin_Reduct"/>
    <property type="match status" value="1"/>
</dbReference>
<evidence type="ECO:0000259" key="2">
    <source>
        <dbReference type="SMART" id="SM00903"/>
    </source>
</evidence>
<dbReference type="AlphaFoldDB" id="A0A553V5C0"/>
<dbReference type="EMBL" id="VKDB01000002">
    <property type="protein sequence ID" value="TSA87584.1"/>
    <property type="molecule type" value="Genomic_DNA"/>
</dbReference>
<gene>
    <name evidence="3" type="ORF">FNU79_03655</name>
</gene>
<dbReference type="Proteomes" id="UP000316092">
    <property type="component" value="Unassembled WGS sequence"/>
</dbReference>
<dbReference type="PANTHER" id="PTHR30466">
    <property type="entry name" value="FLAVIN REDUCTASE"/>
    <property type="match status" value="1"/>
</dbReference>
<proteinExistence type="predicted"/>
<dbReference type="Gene3D" id="2.30.110.10">
    <property type="entry name" value="Electron Transport, Fmn-binding Protein, Chain A"/>
    <property type="match status" value="1"/>
</dbReference>
<evidence type="ECO:0000313" key="4">
    <source>
        <dbReference type="Proteomes" id="UP000316092"/>
    </source>
</evidence>
<dbReference type="InterPro" id="IPR002563">
    <property type="entry name" value="Flavin_Rdtase-like_dom"/>
</dbReference>
<comment type="caution">
    <text evidence="3">The sequence shown here is derived from an EMBL/GenBank/DDBJ whole genome shotgun (WGS) entry which is preliminary data.</text>
</comment>
<accession>A0A553V5C0</accession>
<dbReference type="OrthoDB" id="9792858at2"/>
<dbReference type="PANTHER" id="PTHR30466:SF1">
    <property type="entry name" value="FMN REDUCTASE (NADH) RUTF"/>
    <property type="match status" value="1"/>
</dbReference>
<organism evidence="3 4">
    <name type="scientific">Deinococcus detaillensis</name>
    <dbReference type="NCBI Taxonomy" id="2592048"/>
    <lineage>
        <taxon>Bacteria</taxon>
        <taxon>Thermotogati</taxon>
        <taxon>Deinococcota</taxon>
        <taxon>Deinococci</taxon>
        <taxon>Deinococcales</taxon>
        <taxon>Deinococcaceae</taxon>
        <taxon>Deinococcus</taxon>
    </lineage>
</organism>
<dbReference type="RefSeq" id="WP_143719541.1">
    <property type="nucleotide sequence ID" value="NZ_VKDB01000002.1"/>
</dbReference>
<dbReference type="GO" id="GO:0042602">
    <property type="term" value="F:riboflavin reductase (NADPH) activity"/>
    <property type="evidence" value="ECO:0007669"/>
    <property type="project" value="TreeGrafter"/>
</dbReference>
<dbReference type="SMART" id="SM00903">
    <property type="entry name" value="Flavin_Reduct"/>
    <property type="match status" value="1"/>
</dbReference>
<evidence type="ECO:0000256" key="1">
    <source>
        <dbReference type="ARBA" id="ARBA00023002"/>
    </source>
</evidence>
<keyword evidence="4" id="KW-1185">Reference proteome</keyword>
<dbReference type="InterPro" id="IPR012349">
    <property type="entry name" value="Split_barrel_FMN-bd"/>
</dbReference>
<evidence type="ECO:0000313" key="3">
    <source>
        <dbReference type="EMBL" id="TSA87584.1"/>
    </source>
</evidence>